<dbReference type="Proteomes" id="UP001177260">
    <property type="component" value="Unassembled WGS sequence"/>
</dbReference>
<evidence type="ECO:0000313" key="1">
    <source>
        <dbReference type="EMBL" id="KAK1141402.1"/>
    </source>
</evidence>
<name>A0ACC3AU65_9EURO</name>
<reference evidence="1 2" key="1">
    <citation type="journal article" date="2023" name="ACS Omega">
        <title>Identification of the Neoaspergillic Acid Biosynthesis Gene Cluster by Establishing an In Vitro CRISPR-Ribonucleoprotein Genetic System in Aspergillus melleus.</title>
        <authorList>
            <person name="Yuan B."/>
            <person name="Grau M.F."/>
            <person name="Murata R.M."/>
            <person name="Torok T."/>
            <person name="Venkateswaran K."/>
            <person name="Stajich J.E."/>
            <person name="Wang C.C.C."/>
        </authorList>
    </citation>
    <scope>NUCLEOTIDE SEQUENCE [LARGE SCALE GENOMIC DNA]</scope>
    <source>
        <strain evidence="1 2">IMV 1140</strain>
    </source>
</reference>
<keyword evidence="2" id="KW-1185">Reference proteome</keyword>
<organism evidence="1 2">
    <name type="scientific">Aspergillus melleus</name>
    <dbReference type="NCBI Taxonomy" id="138277"/>
    <lineage>
        <taxon>Eukaryota</taxon>
        <taxon>Fungi</taxon>
        <taxon>Dikarya</taxon>
        <taxon>Ascomycota</taxon>
        <taxon>Pezizomycotina</taxon>
        <taxon>Eurotiomycetes</taxon>
        <taxon>Eurotiomycetidae</taxon>
        <taxon>Eurotiales</taxon>
        <taxon>Aspergillaceae</taxon>
        <taxon>Aspergillus</taxon>
        <taxon>Aspergillus subgen. Circumdati</taxon>
    </lineage>
</organism>
<sequence>MDRQQKPLSKPSGIPRPASKLPLPTSTASRSVRTSPSREKLQSDPGLYSGRLRRPSEEPVFKKPLPKYTRPEKLSNGPQRRGEVSQVGTTHNEQAYPEKATAKAESDECAISIHDADNRGRARPSLSERTIETLSQIPPSPAPLRRQSSFFNATSPMRSPSRPPSSMTNYSRSPSRSSSSRQPSGNDYLSRPASAMRLPSRSRPSVPTNGASSEIATPMAVDSPSKLKQPSIRTAPHGETTPTKPKPRALSSQPAATRVSSDTGPSLQVMKTRKTPVNPSMGSKPASKPSRPASAKPTASELTPSQQSELETRKVSNSSSALRESIAKAKAARKAAAQTVHSSPASSTWDNFDVEDPFNQRPNDPQNRVIQKRIEAGRTSGHLNIAAMFLKELPKEVMTMYDFDPESSTEWYESVDLVKFIAADNEFIELPDAAFPDKDVQDLDPDMDEKGNQFGGLELLDLHGNLLRSLPMGLRRLQRLHTLSLSNNSLTMRELGVIMEMESLRDLRLAKNQLEGKLTSDIGRLKNLETLDLHNNSITDLPDDVESLRCLRVLNLGGNQLTSLPFEALSQLPLKDLNAQRNKLSGSLIPASVTKLEALQSLDVSSNALVQISANGDVELPRLQTLAISMNRIQKLPSLLGWRELLTLSAEDNKICEIPPGFVELKNIKHVDFTSNDISKLDERIGLIESLSTFRIANNPLRERKFLGMHTEDLKRDLRNRCEPEVQDTDDEEGSVATQFTLAPETPAQTSAWQIKPGGILDRSYTDMQELHVDRLDEINPQEIRCLSLQHNELRSLPAPALSMLAANLIDLDLSNNPLDSSSLLNASLALPSLQNLNLSATTLTTLTPVFTYLKAPSLAFLDVSNNRLSGPLPTVRLNYPNLMTLLAADNRFDGLDFDAVQGLQVLDVGNNNIGSLPPKIGLLRAEGSSKNWGGGSALRRFEIAGNSFRVPRWQIVAKGTDTILEWLKDRIPAEELSAWESDDEITS</sequence>
<protein>
    <submittedName>
        <fullName evidence="1">Uncharacterized protein</fullName>
    </submittedName>
</protein>
<gene>
    <name evidence="1" type="ORF">N8T08_009074</name>
</gene>
<accession>A0ACC3AU65</accession>
<dbReference type="EMBL" id="JAOPJF010000064">
    <property type="protein sequence ID" value="KAK1141402.1"/>
    <property type="molecule type" value="Genomic_DNA"/>
</dbReference>
<proteinExistence type="predicted"/>
<evidence type="ECO:0000313" key="2">
    <source>
        <dbReference type="Proteomes" id="UP001177260"/>
    </source>
</evidence>
<comment type="caution">
    <text evidence="1">The sequence shown here is derived from an EMBL/GenBank/DDBJ whole genome shotgun (WGS) entry which is preliminary data.</text>
</comment>